<proteinExistence type="predicted"/>
<evidence type="ECO:0000313" key="3">
    <source>
        <dbReference type="Proteomes" id="UP000886891"/>
    </source>
</evidence>
<keyword evidence="1" id="KW-1133">Transmembrane helix</keyword>
<sequence>MMKTFRLAGKRWFVATVLLLSALVLCMVLVSSGAPVAAAQDEIPVRQDEEGLLAFSVDTGSYVSGVAYVGASSADMPAFQLIPGAMSGDIAVNAVEYFYRWQNGVEYDENDGDWTSLGNVNPETNACEFIPESLIGVNTYYNKYVFFKARYLVTEEDGQQYYLEYQNPVFVDLIYLKSTGTDDFSIKDITSTYKVGSADVTYDSQYSSPWVSTSITFRVTLADESLSAANVWYELGDQPARQASLVDDGDGTYSFVATVAESYRGEVYFYGGSPDGTQSSAYSGRRAIQLDVATPQMAISALSNGQEYHPGTWASNNVVYSVRPDPDSTPNISGALFYFKTQDMDEWQEMSSQADGSYAYTFAETTLGVQFKAVSLAGKESEATDPRDVLIDPVTPDLQLSATDGDGMKILSMGSESASGFRVGYATDSIRFVLYNGAADQQSRITYQYKLQGQGDDAYVDINETNGAFVLSHSHSATAPIVDRTYVFRAVSQAGLTDGAEFTVTVVPKTFEFSMEDVDLTPNDQGWLKDDIELIFRVPNFFPANRASEYDFYSQLGEDNTSLTRVEAVFVDTADGYSRFRVVVDTLLDGTKPLRFYAINKAGNKSEWLSLLYEGNPVRLDNRDPVAEVVRQLDPDGHILAEGDWANGAIKVTLKPRAEGSSADSPEANISGVRCFTRINGFNTDEIVMQDGVFVKTFDTSGVYRFVLISGAGRETVISVSIDIETKTSIEVMPGGIVATTSLGTEIPYDGSVTIAQDVTVTFDTNQNGHFLVYFRDVTNVSDISVDLSDYTMSGDETLFVAAPSDGATTRVFDVILVSKAYTYDGQRAMTERHRLTFRYDVVDFVLTVDYTATSDWVSSIDFAFSISDPSVTVTKYQMRLMDYQEGVWGEWIDLNEVDLYNPSYTFQGVMQSYRGIEAGRSFRGKIEFRALNKAGYPSNEVGPETVIMVDSSIPDPFYAVAQTIGDFDIGANSLTVYSKEDIFLRSSAKSGDPLFDRKSPITYYYKVLESADAVLPAFDINTFTALSEDASINLANGSVYAIYAVNGLSANSIRKFIFVKQVETTSGYIQGGILGPTGNLEFNWSDRAEVKITAHSDTAISIWYQIGDGTWERYEENGNPYFAVNDSYNVTKSIWFLGEADGTRPTAIVGNLNDTVRFRITNRAGDVYDDLPRVRIQIDVDSPDFTIDAMIGDQILTDFDRWYNQAIQLRITPDSPDQNPGGVKYSYCLNNENGQYIPLNVGATFISTDYLTGEGYDGNGEFTVYIKAVPNANTTKVVIRSITLRIDKVVPDFNLKGTVTMAGGSTKTLASGEWTNADEVRISLEILAEGASQIRYFYHFGDINNVTEWPAGGYVSQRIETVYVYAENEAGVRVEREFSVKIDKIPPKINSGSIKNNENDPDNPYRYYIDQVITFEEENLKEARYNNFPLTNGAVIATNTVDNSNGGYVHIVVEDLAGNKTELKFYMTVFDLNVNTITLSDADIALLERFQSDFNNAASTLTASRREYFDTYIGRLWDRVATLQKEIDEYRQFLEQVNIRVSFELKSDFADMEKYYNYFNTDDVTVRYPEWQQKKILEGVYAGYYSKLDSEYKKLLAQMETIRTIEKQATALPAINVVETSDYQEILRVYNAYDSLTNDQKSVFQATLYTKLTEIKRRCEVLLLQDSSTGISINGDDLAAGATIEVVSYDKKSELFNNAQLAILETVSENDPRAIVSISKVGLTGYGSQFDTGTITVSLPIPDDFLNYIYFDVYKLGADGTITPIADTTIAGDGKSISFETNQLDTYILVTKANLTVREKSKEIYGTFAGIEIDATLLTYITYAACGMFGLLVLIMIIMGIRKGQFLRRYNKSYKYGLAKRGIDNIPKGNPAPYANPVHESERMNFEQRVYEKKRRAKKNRIK</sequence>
<feature type="transmembrane region" description="Helical" evidence="1">
    <location>
        <begin position="1821"/>
        <end position="1842"/>
    </location>
</feature>
<comment type="caution">
    <text evidence="2">The sequence shown here is derived from an EMBL/GenBank/DDBJ whole genome shotgun (WGS) entry which is preliminary data.</text>
</comment>
<reference evidence="2" key="2">
    <citation type="journal article" date="2021" name="PeerJ">
        <title>Extensive microbial diversity within the chicken gut microbiome revealed by metagenomics and culture.</title>
        <authorList>
            <person name="Gilroy R."/>
            <person name="Ravi A."/>
            <person name="Getino M."/>
            <person name="Pursley I."/>
            <person name="Horton D.L."/>
            <person name="Alikhan N.F."/>
            <person name="Baker D."/>
            <person name="Gharbi K."/>
            <person name="Hall N."/>
            <person name="Watson M."/>
            <person name="Adriaenssens E.M."/>
            <person name="Foster-Nyarko E."/>
            <person name="Jarju S."/>
            <person name="Secka A."/>
            <person name="Antonio M."/>
            <person name="Oren A."/>
            <person name="Chaudhuri R.R."/>
            <person name="La Ragione R."/>
            <person name="Hildebrand F."/>
            <person name="Pallen M.J."/>
        </authorList>
    </citation>
    <scope>NUCLEOTIDE SEQUENCE</scope>
    <source>
        <strain evidence="2">23406</strain>
    </source>
</reference>
<reference evidence="2" key="1">
    <citation type="submission" date="2020-10" db="EMBL/GenBank/DDBJ databases">
        <authorList>
            <person name="Gilroy R."/>
        </authorList>
    </citation>
    <scope>NUCLEOTIDE SEQUENCE</scope>
    <source>
        <strain evidence="2">23406</strain>
    </source>
</reference>
<organism evidence="2 3">
    <name type="scientific">Candidatus Stercoripulliclostridium merdipullorum</name>
    <dbReference type="NCBI Taxonomy" id="2840952"/>
    <lineage>
        <taxon>Bacteria</taxon>
        <taxon>Bacillati</taxon>
        <taxon>Bacillota</taxon>
        <taxon>Clostridia</taxon>
        <taxon>Eubacteriales</taxon>
        <taxon>Candidatus Stercoripulliclostridium</taxon>
    </lineage>
</organism>
<keyword evidence="1" id="KW-0472">Membrane</keyword>
<gene>
    <name evidence="2" type="ORF">IAB14_03430</name>
</gene>
<keyword evidence="1" id="KW-0812">Transmembrane</keyword>
<evidence type="ECO:0000313" key="2">
    <source>
        <dbReference type="EMBL" id="HIV00151.1"/>
    </source>
</evidence>
<accession>A0A9D1NCP3</accession>
<dbReference type="Proteomes" id="UP000886891">
    <property type="component" value="Unassembled WGS sequence"/>
</dbReference>
<protein>
    <submittedName>
        <fullName evidence="2">Uncharacterized protein</fullName>
    </submittedName>
</protein>
<name>A0A9D1NCP3_9FIRM</name>
<dbReference type="EMBL" id="DVOH01000024">
    <property type="protein sequence ID" value="HIV00151.1"/>
    <property type="molecule type" value="Genomic_DNA"/>
</dbReference>
<evidence type="ECO:0000256" key="1">
    <source>
        <dbReference type="SAM" id="Phobius"/>
    </source>
</evidence>